<sequence length="335" mass="37711">MVVNPKGGNNTGHAMTITTRSGKGGDAPTSNQRKLVNDELVVQEYESPDNAVQANDKVWIDIDDNVEETEEKVIPSRDHIVDIRKPVVQKAKAPMPRPPHPYPQRPFLATGKALVDVEAGELTFQVGDEKVVFCMCKSMRQPNNKEVCSFVDLVTDVIVDETIDVMNVNDTLEDILLNFDDDDIDGFIECDYLEVFMDNFSMVGNSFDDCLANLDKLLASYEETNLVLNWEKCHFMVGEGIILGHKISNNGIEVDKAKIEVISKLSPPTSVKGMRSFLGHAGFYWRFIKDFDKLVNLLCKFLEKDSKFHFNDDCMRAFELLNFKLTTTPTITASN</sequence>
<accession>A0A1U7W7V8</accession>
<protein>
    <submittedName>
        <fullName evidence="3">Uncharacterized protein LOC104225909</fullName>
    </submittedName>
</protein>
<feature type="compositionally biased region" description="Polar residues" evidence="1">
    <location>
        <begin position="7"/>
        <end position="21"/>
    </location>
</feature>
<dbReference type="Proteomes" id="UP000189701">
    <property type="component" value="Unplaced"/>
</dbReference>
<dbReference type="RefSeq" id="XP_009776087.1">
    <property type="nucleotide sequence ID" value="XM_009777785.1"/>
</dbReference>
<evidence type="ECO:0000256" key="1">
    <source>
        <dbReference type="SAM" id="MobiDB-lite"/>
    </source>
</evidence>
<dbReference type="PANTHER" id="PTHR33064">
    <property type="entry name" value="POL PROTEIN"/>
    <property type="match status" value="1"/>
</dbReference>
<dbReference type="STRING" id="4096.A0A1U7W7V8"/>
<feature type="region of interest" description="Disordered" evidence="1">
    <location>
        <begin position="1"/>
        <end position="31"/>
    </location>
</feature>
<reference evidence="3" key="2">
    <citation type="submission" date="2025-08" db="UniProtKB">
        <authorList>
            <consortium name="RefSeq"/>
        </authorList>
    </citation>
    <scope>IDENTIFICATION</scope>
    <source>
        <tissue evidence="3">Leaf</tissue>
    </source>
</reference>
<dbReference type="SUPFAM" id="SSF56672">
    <property type="entry name" value="DNA/RNA polymerases"/>
    <property type="match status" value="1"/>
</dbReference>
<organism evidence="2 3">
    <name type="scientific">Nicotiana sylvestris</name>
    <name type="common">Wood tobacco</name>
    <name type="synonym">South American tobacco</name>
    <dbReference type="NCBI Taxonomy" id="4096"/>
    <lineage>
        <taxon>Eukaryota</taxon>
        <taxon>Viridiplantae</taxon>
        <taxon>Streptophyta</taxon>
        <taxon>Embryophyta</taxon>
        <taxon>Tracheophyta</taxon>
        <taxon>Spermatophyta</taxon>
        <taxon>Magnoliopsida</taxon>
        <taxon>eudicotyledons</taxon>
        <taxon>Gunneridae</taxon>
        <taxon>Pentapetalae</taxon>
        <taxon>asterids</taxon>
        <taxon>lamiids</taxon>
        <taxon>Solanales</taxon>
        <taxon>Solanaceae</taxon>
        <taxon>Nicotianoideae</taxon>
        <taxon>Nicotianeae</taxon>
        <taxon>Nicotiana</taxon>
    </lineage>
</organism>
<reference evidence="2" key="1">
    <citation type="journal article" date="2013" name="Genome Biol.">
        <title>Reference genomes and transcriptomes of Nicotiana sylvestris and Nicotiana tomentosiformis.</title>
        <authorList>
            <person name="Sierro N."/>
            <person name="Battey J.N."/>
            <person name="Ouadi S."/>
            <person name="Bovet L."/>
            <person name="Goepfert S."/>
            <person name="Bakaher N."/>
            <person name="Peitsch M.C."/>
            <person name="Ivanov N.V."/>
        </authorList>
    </citation>
    <scope>NUCLEOTIDE SEQUENCE [LARGE SCALE GENOMIC DNA]</scope>
</reference>
<dbReference type="GeneID" id="104225909"/>
<name>A0A1U7W7V8_NICSY</name>
<proteinExistence type="predicted"/>
<dbReference type="AlphaFoldDB" id="A0A1U7W7V8"/>
<keyword evidence="2" id="KW-1185">Reference proteome</keyword>
<dbReference type="eggNOG" id="KOG0017">
    <property type="taxonomic scope" value="Eukaryota"/>
</dbReference>
<dbReference type="InterPro" id="IPR043502">
    <property type="entry name" value="DNA/RNA_pol_sf"/>
</dbReference>
<dbReference type="KEGG" id="nsy:104225909"/>
<gene>
    <name evidence="3" type="primary">LOC104225909</name>
</gene>
<evidence type="ECO:0000313" key="2">
    <source>
        <dbReference type="Proteomes" id="UP000189701"/>
    </source>
</evidence>
<dbReference type="InterPro" id="IPR051320">
    <property type="entry name" value="Viral_Replic_Matur_Polypro"/>
</dbReference>
<dbReference type="Gene3D" id="3.30.70.270">
    <property type="match status" value="2"/>
</dbReference>
<dbReference type="InterPro" id="IPR043128">
    <property type="entry name" value="Rev_trsase/Diguanyl_cyclase"/>
</dbReference>
<dbReference type="PANTHER" id="PTHR33064:SF39">
    <property type="match status" value="1"/>
</dbReference>
<evidence type="ECO:0000313" key="3">
    <source>
        <dbReference type="RefSeq" id="XP_009776087.1"/>
    </source>
</evidence>